<gene>
    <name evidence="8" type="ORF">BST33_17515</name>
</gene>
<keyword evidence="9" id="KW-1185">Reference proteome</keyword>
<evidence type="ECO:0000256" key="3">
    <source>
        <dbReference type="ARBA" id="ARBA00022692"/>
    </source>
</evidence>
<dbReference type="InterPro" id="IPR010432">
    <property type="entry name" value="RDD"/>
</dbReference>
<dbReference type="Pfam" id="PF06271">
    <property type="entry name" value="RDD"/>
    <property type="match status" value="1"/>
</dbReference>
<proteinExistence type="predicted"/>
<dbReference type="PANTHER" id="PTHR36115">
    <property type="entry name" value="PROLINE-RICH ANTIGEN HOMOLOG-RELATED"/>
    <property type="match status" value="1"/>
</dbReference>
<feature type="transmembrane region" description="Helical" evidence="6">
    <location>
        <begin position="27"/>
        <end position="48"/>
    </location>
</feature>
<keyword evidence="5 6" id="KW-0472">Membrane</keyword>
<dbReference type="AlphaFoldDB" id="A0AA91M3Z9"/>
<reference evidence="8 9" key="1">
    <citation type="submission" date="2017-02" db="EMBL/GenBank/DDBJ databases">
        <title>The new phylogeny of genus Mycobacterium.</title>
        <authorList>
            <person name="Tortoli E."/>
            <person name="Trovato A."/>
            <person name="Cirillo D.M."/>
        </authorList>
    </citation>
    <scope>NUCLEOTIDE SEQUENCE [LARGE SCALE GENOMIC DNA]</scope>
    <source>
        <strain evidence="8 9">DSM 45633</strain>
    </source>
</reference>
<evidence type="ECO:0000313" key="8">
    <source>
        <dbReference type="EMBL" id="ORA98001.1"/>
    </source>
</evidence>
<name>A0AA91M3Z9_9MYCO</name>
<evidence type="ECO:0000313" key="9">
    <source>
        <dbReference type="Proteomes" id="UP000192320"/>
    </source>
</evidence>
<evidence type="ECO:0000256" key="4">
    <source>
        <dbReference type="ARBA" id="ARBA00022989"/>
    </source>
</evidence>
<evidence type="ECO:0000256" key="2">
    <source>
        <dbReference type="ARBA" id="ARBA00022475"/>
    </source>
</evidence>
<comment type="caution">
    <text evidence="8">The sequence shown here is derived from an EMBL/GenBank/DDBJ whole genome shotgun (WGS) entry which is preliminary data.</text>
</comment>
<protein>
    <recommendedName>
        <fullName evidence="7">RDD domain-containing protein</fullName>
    </recommendedName>
</protein>
<accession>A0AA91M3Z9</accession>
<dbReference type="InterPro" id="IPR051791">
    <property type="entry name" value="Pra-immunoreactive"/>
</dbReference>
<evidence type="ECO:0000256" key="6">
    <source>
        <dbReference type="SAM" id="Phobius"/>
    </source>
</evidence>
<feature type="transmembrane region" description="Helical" evidence="6">
    <location>
        <begin position="163"/>
        <end position="186"/>
    </location>
</feature>
<evidence type="ECO:0000256" key="5">
    <source>
        <dbReference type="ARBA" id="ARBA00023136"/>
    </source>
</evidence>
<dbReference type="EMBL" id="MVHZ01000026">
    <property type="protein sequence ID" value="ORA98001.1"/>
    <property type="molecule type" value="Genomic_DNA"/>
</dbReference>
<evidence type="ECO:0000259" key="7">
    <source>
        <dbReference type="Pfam" id="PF06271"/>
    </source>
</evidence>
<evidence type="ECO:0000256" key="1">
    <source>
        <dbReference type="ARBA" id="ARBA00004651"/>
    </source>
</evidence>
<keyword evidence="2" id="KW-1003">Cell membrane</keyword>
<dbReference type="PANTHER" id="PTHR36115:SF6">
    <property type="entry name" value="PROLINE-RICH ANTIGEN HOMOLOG"/>
    <property type="match status" value="1"/>
</dbReference>
<dbReference type="GO" id="GO:0005886">
    <property type="term" value="C:plasma membrane"/>
    <property type="evidence" value="ECO:0007669"/>
    <property type="project" value="UniProtKB-SubCell"/>
</dbReference>
<dbReference type="Proteomes" id="UP000192320">
    <property type="component" value="Unassembled WGS sequence"/>
</dbReference>
<sequence>MTEPVAEPVTEPVATEPATWRTRARAFAIDLVPGATVIAAMGMAALCFPFGGAWWWLATLIGALAFLATEANRLLLPVITGWSLGRAATGIEVVRPGDGSATSVGAVRLLLREVAHLLDSVPILLGWLWPLRDRRGRTFADMVSGTEVRAVSRRHAPNNIRSLTVGAFVGAAVLTLLAATAVYTVVYERDHKSDLTRSEISRQGPKIVADMLSYDPQSLQEDFDRAQSLATEKYRQQLIPQQDAIRDAKPVPNFYRVTDAAVLDAAPHRASMLLFLQGQRGEAGKERLISASVRVAFLQSAGRWQVDDLAVVSKPLPAEGDR</sequence>
<feature type="transmembrane region" description="Helical" evidence="6">
    <location>
        <begin position="54"/>
        <end position="76"/>
    </location>
</feature>
<keyword evidence="4 6" id="KW-1133">Transmembrane helix</keyword>
<keyword evidence="3 6" id="KW-0812">Transmembrane</keyword>
<comment type="subcellular location">
    <subcellularLocation>
        <location evidence="1">Cell membrane</location>
        <topology evidence="1">Multi-pass membrane protein</topology>
    </subcellularLocation>
</comment>
<organism evidence="8 9">
    <name type="scientific">Mycolicibacter minnesotensis</name>
    <dbReference type="NCBI Taxonomy" id="1118379"/>
    <lineage>
        <taxon>Bacteria</taxon>
        <taxon>Bacillati</taxon>
        <taxon>Actinomycetota</taxon>
        <taxon>Actinomycetes</taxon>
        <taxon>Mycobacteriales</taxon>
        <taxon>Mycobacteriaceae</taxon>
        <taxon>Mycolicibacter</taxon>
    </lineage>
</organism>
<feature type="domain" description="RDD" evidence="7">
    <location>
        <begin position="18"/>
        <end position="144"/>
    </location>
</feature>